<dbReference type="Proteomes" id="UP001165740">
    <property type="component" value="Chromosome 5"/>
</dbReference>
<evidence type="ECO:0000313" key="18">
    <source>
        <dbReference type="Proteomes" id="UP001165740"/>
    </source>
</evidence>
<feature type="compositionally biased region" description="Basic residues" evidence="16">
    <location>
        <begin position="592"/>
        <end position="601"/>
    </location>
</feature>
<feature type="region of interest" description="Disordered" evidence="16">
    <location>
        <begin position="717"/>
        <end position="742"/>
    </location>
</feature>
<feature type="compositionally biased region" description="Basic residues" evidence="16">
    <location>
        <begin position="444"/>
        <end position="457"/>
    </location>
</feature>
<evidence type="ECO:0000256" key="1">
    <source>
        <dbReference type="ARBA" id="ARBA00000900"/>
    </source>
</evidence>
<dbReference type="PROSITE" id="PS00518">
    <property type="entry name" value="ZF_RING_1"/>
    <property type="match status" value="1"/>
</dbReference>
<organism evidence="18 19">
    <name type="scientific">Biomphalaria glabrata</name>
    <name type="common">Bloodfluke planorb</name>
    <name type="synonym">Freshwater snail</name>
    <dbReference type="NCBI Taxonomy" id="6526"/>
    <lineage>
        <taxon>Eukaryota</taxon>
        <taxon>Metazoa</taxon>
        <taxon>Spiralia</taxon>
        <taxon>Lophotrochozoa</taxon>
        <taxon>Mollusca</taxon>
        <taxon>Gastropoda</taxon>
        <taxon>Heterobranchia</taxon>
        <taxon>Euthyneura</taxon>
        <taxon>Panpulmonata</taxon>
        <taxon>Hygrophila</taxon>
        <taxon>Lymnaeoidea</taxon>
        <taxon>Planorbidae</taxon>
        <taxon>Biomphalaria</taxon>
    </lineage>
</organism>
<dbReference type="OrthoDB" id="365379at2759"/>
<feature type="region of interest" description="Disordered" evidence="16">
    <location>
        <begin position="320"/>
        <end position="371"/>
    </location>
</feature>
<dbReference type="InterPro" id="IPR013083">
    <property type="entry name" value="Znf_RING/FYVE/PHD"/>
</dbReference>
<evidence type="ECO:0000256" key="13">
    <source>
        <dbReference type="ARBA" id="ARBA00079040"/>
    </source>
</evidence>
<evidence type="ECO:0000256" key="11">
    <source>
        <dbReference type="ARBA" id="ARBA00076856"/>
    </source>
</evidence>
<reference evidence="19" key="1">
    <citation type="submission" date="2025-08" db="UniProtKB">
        <authorList>
            <consortium name="RefSeq"/>
        </authorList>
    </citation>
    <scope>IDENTIFICATION</scope>
</reference>
<dbReference type="PANTHER" id="PTHR46077:SF1">
    <property type="entry name" value="TOP1 BINDING ARGININE_SERINE RICH PROTEIN, E3 UBIQUITIN LIGASE"/>
    <property type="match status" value="1"/>
</dbReference>
<dbReference type="SUPFAM" id="SSF57850">
    <property type="entry name" value="RING/U-box"/>
    <property type="match status" value="1"/>
</dbReference>
<dbReference type="GeneID" id="106055510"/>
<evidence type="ECO:0000256" key="8">
    <source>
        <dbReference type="ARBA" id="ARBA00023015"/>
    </source>
</evidence>
<evidence type="ECO:0000256" key="16">
    <source>
        <dbReference type="SAM" id="MobiDB-lite"/>
    </source>
</evidence>
<feature type="compositionally biased region" description="Acidic residues" evidence="16">
    <location>
        <begin position="725"/>
        <end position="734"/>
    </location>
</feature>
<dbReference type="RefSeq" id="XP_013067252.2">
    <property type="nucleotide sequence ID" value="XM_013211798.2"/>
</dbReference>
<evidence type="ECO:0000256" key="12">
    <source>
        <dbReference type="ARBA" id="ARBA00076940"/>
    </source>
</evidence>
<keyword evidence="18" id="KW-1185">Reference proteome</keyword>
<evidence type="ECO:0000259" key="17">
    <source>
        <dbReference type="PROSITE" id="PS50089"/>
    </source>
</evidence>
<keyword evidence="9" id="KW-0804">Transcription</keyword>
<feature type="compositionally biased region" description="Polar residues" evidence="16">
    <location>
        <begin position="1"/>
        <end position="12"/>
    </location>
</feature>
<keyword evidence="7" id="KW-0862">Zinc</keyword>
<dbReference type="InterPro" id="IPR017907">
    <property type="entry name" value="Znf_RING_CS"/>
</dbReference>
<evidence type="ECO:0000256" key="2">
    <source>
        <dbReference type="ARBA" id="ARBA00012483"/>
    </source>
</evidence>
<dbReference type="Pfam" id="PF00097">
    <property type="entry name" value="zf-C3HC4"/>
    <property type="match status" value="1"/>
</dbReference>
<dbReference type="GO" id="GO:0006513">
    <property type="term" value="P:protein monoubiquitination"/>
    <property type="evidence" value="ECO:0007669"/>
    <property type="project" value="TreeGrafter"/>
</dbReference>
<feature type="region of interest" description="Disordered" evidence="16">
    <location>
        <begin position="1081"/>
        <end position="1103"/>
    </location>
</feature>
<dbReference type="GO" id="GO:0061630">
    <property type="term" value="F:ubiquitin protein ligase activity"/>
    <property type="evidence" value="ECO:0007669"/>
    <property type="project" value="UniProtKB-EC"/>
</dbReference>
<evidence type="ECO:0000256" key="4">
    <source>
        <dbReference type="ARBA" id="ARBA00022723"/>
    </source>
</evidence>
<evidence type="ECO:0000256" key="7">
    <source>
        <dbReference type="ARBA" id="ARBA00022833"/>
    </source>
</evidence>
<feature type="compositionally biased region" description="Basic and acidic residues" evidence="16">
    <location>
        <begin position="25"/>
        <end position="43"/>
    </location>
</feature>
<dbReference type="Gene3D" id="3.30.40.10">
    <property type="entry name" value="Zinc/RING finger domain, C3HC4 (zinc finger)"/>
    <property type="match status" value="1"/>
</dbReference>
<evidence type="ECO:0000256" key="6">
    <source>
        <dbReference type="ARBA" id="ARBA00022786"/>
    </source>
</evidence>
<feature type="domain" description="RING-type" evidence="17">
    <location>
        <begin position="46"/>
        <end position="85"/>
    </location>
</feature>
<keyword evidence="3" id="KW-0808">Transferase</keyword>
<dbReference type="GO" id="GO:0008270">
    <property type="term" value="F:zinc ion binding"/>
    <property type="evidence" value="ECO:0007669"/>
    <property type="project" value="UniProtKB-KW"/>
</dbReference>
<dbReference type="InterPro" id="IPR058746">
    <property type="entry name" value="Znf_RING-type_Topors"/>
</dbReference>
<evidence type="ECO:0000256" key="5">
    <source>
        <dbReference type="ARBA" id="ARBA00022771"/>
    </source>
</evidence>
<feature type="compositionally biased region" description="Basic and acidic residues" evidence="16">
    <location>
        <begin position="555"/>
        <end position="567"/>
    </location>
</feature>
<feature type="region of interest" description="Disordered" evidence="16">
    <location>
        <begin position="432"/>
        <end position="519"/>
    </location>
</feature>
<keyword evidence="5 15" id="KW-0863">Zinc-finger</keyword>
<dbReference type="InterPro" id="IPR001841">
    <property type="entry name" value="Znf_RING"/>
</dbReference>
<keyword evidence="6" id="KW-0833">Ubl conjugation pathway</keyword>
<comment type="catalytic activity">
    <reaction evidence="1">
        <text>S-ubiquitinyl-[E2 ubiquitin-conjugating enzyme]-L-cysteine + [acceptor protein]-L-lysine = [E2 ubiquitin-conjugating enzyme]-L-cysteine + N(6)-ubiquitinyl-[acceptor protein]-L-lysine.</text>
        <dbReference type="EC" id="2.3.2.27"/>
    </reaction>
</comment>
<name>A0A9U8DZD5_BIOGL</name>
<feature type="compositionally biased region" description="Polar residues" evidence="16">
    <location>
        <begin position="1091"/>
        <end position="1103"/>
    </location>
</feature>
<keyword evidence="4" id="KW-0479">Metal-binding</keyword>
<dbReference type="PANTHER" id="PTHR46077">
    <property type="entry name" value="E3 UBIQUITIN-PROTEIN LIGASE TOPORS"/>
    <property type="match status" value="1"/>
</dbReference>
<feature type="region of interest" description="Disordered" evidence="16">
    <location>
        <begin position="1"/>
        <end position="43"/>
    </location>
</feature>
<dbReference type="EC" id="2.3.2.27" evidence="2"/>
<dbReference type="InterPro" id="IPR018957">
    <property type="entry name" value="Znf_C3HC4_RING-type"/>
</dbReference>
<feature type="region of interest" description="Disordered" evidence="16">
    <location>
        <begin position="390"/>
        <end position="412"/>
    </location>
</feature>
<dbReference type="Pfam" id="PF26084">
    <property type="entry name" value="PWI_Topors"/>
    <property type="match status" value="1"/>
</dbReference>
<feature type="region of interest" description="Disordered" evidence="16">
    <location>
        <begin position="542"/>
        <end position="639"/>
    </location>
</feature>
<keyword evidence="8" id="KW-0805">Transcription regulation</keyword>
<evidence type="ECO:0000256" key="9">
    <source>
        <dbReference type="ARBA" id="ARBA00023163"/>
    </source>
</evidence>
<dbReference type="CDD" id="cd16574">
    <property type="entry name" value="RING-HC_Topors"/>
    <property type="match status" value="1"/>
</dbReference>
<proteinExistence type="predicted"/>
<dbReference type="GO" id="GO:0000209">
    <property type="term" value="P:protein polyubiquitination"/>
    <property type="evidence" value="ECO:0007669"/>
    <property type="project" value="TreeGrafter"/>
</dbReference>
<dbReference type="AlphaFoldDB" id="A0A9U8DZD5"/>
<gene>
    <name evidence="19" type="primary">LOC106055510</name>
</gene>
<accession>A0A9U8DZD5</accession>
<evidence type="ECO:0000256" key="3">
    <source>
        <dbReference type="ARBA" id="ARBA00022679"/>
    </source>
</evidence>
<dbReference type="FunFam" id="3.30.40.10:FF:000136">
    <property type="entry name" value="E3 ubiquitin-protein ligase Topors"/>
    <property type="match status" value="1"/>
</dbReference>
<feature type="compositionally biased region" description="Low complexity" evidence="16">
    <location>
        <begin position="1081"/>
        <end position="1090"/>
    </location>
</feature>
<feature type="compositionally biased region" description="Basic and acidic residues" evidence="16">
    <location>
        <begin position="458"/>
        <end position="482"/>
    </location>
</feature>
<evidence type="ECO:0000256" key="14">
    <source>
        <dbReference type="ARBA" id="ARBA00079184"/>
    </source>
</evidence>
<dbReference type="InterPro" id="IPR058745">
    <property type="entry name" value="PWI_Topors"/>
</dbReference>
<feature type="compositionally biased region" description="Basic and acidic residues" evidence="16">
    <location>
        <begin position="602"/>
        <end position="613"/>
    </location>
</feature>
<evidence type="ECO:0000256" key="15">
    <source>
        <dbReference type="PROSITE-ProRule" id="PRU00175"/>
    </source>
</evidence>
<protein>
    <recommendedName>
        <fullName evidence="10">E3 ubiquitin-protein ligase Topors</fullName>
        <ecNumber evidence="2">2.3.2.27</ecNumber>
    </recommendedName>
    <alternativeName>
        <fullName evidence="11">RING-type E3 ubiquitin transferase Topors</fullName>
    </alternativeName>
    <alternativeName>
        <fullName evidence="13">SUMO1-protein E3 ligase Topors</fullName>
    </alternativeName>
    <alternativeName>
        <fullName evidence="12">Topoisomerase I-binding RING finger protein</fullName>
    </alternativeName>
    <alternativeName>
        <fullName evidence="14">Topoisomerase I-binding arginine/serine-rich protein</fullName>
    </alternativeName>
</protein>
<sequence>MPVTRNQSNSVNAAKPTGGSVESSNTDKEKPAVEAEPQRRESPDNCSICLGPFINKSFTSSCAHSFCFVCLKQWSKVKAECPLCKQPFTSIFHNIRSDQSYDIYELPALLPSRHGFEFYFPAYPPHSHPYISLAQPSLNADLTLSNFSRYQFRHRRSRFFPHPVHGEHQYSFLFNPATHVSASSWPRGPEDFRRAVYKHRLGPPLFILGNETSTYRLTPAMVAASAHRLQRIMPWLTRELKVLLKSHQNVRLAISIIQPLLTQVLIDSHHFNEKVSSLIGRKARQFIQEFSAFANSALTMEAFDRKAIYFRQDTSSLLLDNNSSRSSNDDEDDVVEITDVSSDPEIIGRTSPVAGSSGILRSGWNSPTPGPSWGNLDVINTLPVLDMETVSVSSESDDPVFRPDQVDSESSSLAGSDIVFLKYDKPWTERSPIQLSSDSERERRNKRKSKRKKKKREHFVVEDQKSTERLKSNEKSKEKNSSEDEATLFQETNTTSKKKRVHSSSSEKQKRKKKKKNRDLDRELVDKLFAQALSQTLNASHALNSDLDDGPCSSKSRDNTEKASHSEKGKHKHKKKERQHSSGSQSSSNVHSYKKHHSGHKKSGDRNQENENGRRKHKSKHSSQNVNIPECSHEGESSVWDAQLPRTQPLPSQVGNSNFHQTNFLTVPDTLQHIPLNLWVSAWPAIPTSHTFSSAPTSSSFMPSTLPVSNNSVFKSRAIPSDSSSEMDSDDTEDYSMSSATTSTRTKQWLEDNFRDKKKSKSSKVSSSKNSSVWATANLNCIRNENHCQGIRTSKSIVNVVSVSDDEDVVVCSGSSSSGKSDCEVQVIKDTTTNLSVNKSCTFQHEKQNNSNLLPVHSLEKATVTSSPQATVDELSSNENKNTNADLLSSSLQAHMHENLNVDLLSCTQTHRLDNSKANLLSFTHQAPIHENANFDLLNCCPKTIIQENVNSNLLKSELKSDIWENKYALENGYVSQVSGSLNMNCVGSDLVNSLLNTSAEPLTFMNTASACPLQTTPEVQLSLSFPAPIFTASPSVVTSTLSSMLSQSGTCAPLNLMFNSVPPFNPPAFPPIFPPISLPSSEVASSSSSKPDTVSNLPDTNKNRNVISFGVEGLLNNSKDCVSKDSCNDSQKKNNFEENTIIAQVFPDQQQLEVSSLPVQKDSVT</sequence>
<feature type="compositionally biased region" description="Basic residues" evidence="16">
    <location>
        <begin position="568"/>
        <end position="578"/>
    </location>
</feature>
<dbReference type="KEGG" id="bgt:106055510"/>
<evidence type="ECO:0000256" key="10">
    <source>
        <dbReference type="ARBA" id="ARBA00071236"/>
    </source>
</evidence>
<dbReference type="PROSITE" id="PS50089">
    <property type="entry name" value="ZF_RING_2"/>
    <property type="match status" value="1"/>
</dbReference>
<dbReference type="SMART" id="SM00184">
    <property type="entry name" value="RING"/>
    <property type="match status" value="1"/>
</dbReference>
<feature type="compositionally biased region" description="Low complexity" evidence="16">
    <location>
        <begin position="581"/>
        <end position="591"/>
    </location>
</feature>
<evidence type="ECO:0000313" key="19">
    <source>
        <dbReference type="RefSeq" id="XP_013067252.2"/>
    </source>
</evidence>